<protein>
    <submittedName>
        <fullName evidence="1">Uncharacterized protein</fullName>
    </submittedName>
</protein>
<reference evidence="1" key="2">
    <citation type="submission" date="2020-03" db="EMBL/GenBank/DDBJ databases">
        <authorList>
            <person name="Fu F.-F."/>
            <person name="Chen J."/>
        </authorList>
    </citation>
    <scope>NUCLEOTIDE SEQUENCE</scope>
    <source>
        <strain evidence="1">Lc1</strain>
    </source>
</reference>
<dbReference type="AlphaFoldDB" id="A0A8H4CQU1"/>
<proteinExistence type="predicted"/>
<reference evidence="1" key="1">
    <citation type="journal article" date="2020" name="Phytopathology">
        <title>Genome sequence and comparative analysis of Colletotrichum gloeosporioides isolated from Liriodendron leaves.</title>
        <authorList>
            <person name="Fu F.F."/>
            <person name="Hao Z."/>
            <person name="Wang P."/>
            <person name="Lu Y."/>
            <person name="Xue L.J."/>
            <person name="Wei G."/>
            <person name="Tian Y."/>
            <person name="Baishi H."/>
            <person name="Xu H."/>
            <person name="Shi J."/>
            <person name="Cheng T."/>
            <person name="Wang G."/>
            <person name="Yi Y."/>
            <person name="Chen J."/>
        </authorList>
    </citation>
    <scope>NUCLEOTIDE SEQUENCE</scope>
    <source>
        <strain evidence="1">Lc1</strain>
    </source>
</reference>
<dbReference type="EMBL" id="WVTB01000024">
    <property type="protein sequence ID" value="KAF3808137.1"/>
    <property type="molecule type" value="Genomic_DNA"/>
</dbReference>
<name>A0A8H4CQU1_COLGL</name>
<sequence length="105" mass="11645">MVSDGSSGYYKELRCEAYLGYHYADCLDRALEEVNKVLSKLIAKYFRDILPINYITTWDIGGSCVNSISMAVMHLLAFCIAGVEVSDDLRIAAVKIMWDGVLAGN</sequence>
<dbReference type="GeneID" id="69019836"/>
<accession>A0A8H4CQU1</accession>
<dbReference type="Proteomes" id="UP000613401">
    <property type="component" value="Unassembled WGS sequence"/>
</dbReference>
<keyword evidence="2" id="KW-1185">Reference proteome</keyword>
<comment type="caution">
    <text evidence="1">The sequence shown here is derived from an EMBL/GenBank/DDBJ whole genome shotgun (WGS) entry which is preliminary data.</text>
</comment>
<dbReference type="RefSeq" id="XP_045267296.1">
    <property type="nucleotide sequence ID" value="XM_045412591.1"/>
</dbReference>
<evidence type="ECO:0000313" key="1">
    <source>
        <dbReference type="EMBL" id="KAF3808137.1"/>
    </source>
</evidence>
<gene>
    <name evidence="1" type="ORF">GCG54_00012718</name>
</gene>
<evidence type="ECO:0000313" key="2">
    <source>
        <dbReference type="Proteomes" id="UP000613401"/>
    </source>
</evidence>
<organism evidence="1 2">
    <name type="scientific">Colletotrichum gloeosporioides</name>
    <name type="common">Anthracnose fungus</name>
    <name type="synonym">Glomerella cingulata</name>
    <dbReference type="NCBI Taxonomy" id="474922"/>
    <lineage>
        <taxon>Eukaryota</taxon>
        <taxon>Fungi</taxon>
        <taxon>Dikarya</taxon>
        <taxon>Ascomycota</taxon>
        <taxon>Pezizomycotina</taxon>
        <taxon>Sordariomycetes</taxon>
        <taxon>Hypocreomycetidae</taxon>
        <taxon>Glomerellales</taxon>
        <taxon>Glomerellaceae</taxon>
        <taxon>Colletotrichum</taxon>
        <taxon>Colletotrichum gloeosporioides species complex</taxon>
    </lineage>
</organism>